<keyword evidence="3" id="KW-1185">Reference proteome</keyword>
<dbReference type="AlphaFoldDB" id="A0A4C1VM91"/>
<protein>
    <submittedName>
        <fullName evidence="2">Uncharacterized protein</fullName>
    </submittedName>
</protein>
<feature type="region of interest" description="Disordered" evidence="1">
    <location>
        <begin position="92"/>
        <end position="124"/>
    </location>
</feature>
<accession>A0A4C1VM91</accession>
<reference evidence="2 3" key="1">
    <citation type="journal article" date="2019" name="Commun. Biol.">
        <title>The bagworm genome reveals a unique fibroin gene that provides high tensile strength.</title>
        <authorList>
            <person name="Kono N."/>
            <person name="Nakamura H."/>
            <person name="Ohtoshi R."/>
            <person name="Tomita M."/>
            <person name="Numata K."/>
            <person name="Arakawa K."/>
        </authorList>
    </citation>
    <scope>NUCLEOTIDE SEQUENCE [LARGE SCALE GENOMIC DNA]</scope>
</reference>
<comment type="caution">
    <text evidence="2">The sequence shown here is derived from an EMBL/GenBank/DDBJ whole genome shotgun (WGS) entry which is preliminary data.</text>
</comment>
<gene>
    <name evidence="2" type="ORF">EVAR_25453_1</name>
</gene>
<proteinExistence type="predicted"/>
<evidence type="ECO:0000313" key="2">
    <source>
        <dbReference type="EMBL" id="GBP39630.1"/>
    </source>
</evidence>
<dbReference type="Proteomes" id="UP000299102">
    <property type="component" value="Unassembled WGS sequence"/>
</dbReference>
<evidence type="ECO:0000256" key="1">
    <source>
        <dbReference type="SAM" id="MobiDB-lite"/>
    </source>
</evidence>
<dbReference type="EMBL" id="BGZK01000369">
    <property type="protein sequence ID" value="GBP39630.1"/>
    <property type="molecule type" value="Genomic_DNA"/>
</dbReference>
<organism evidence="2 3">
    <name type="scientific">Eumeta variegata</name>
    <name type="common">Bagworm moth</name>
    <name type="synonym">Eumeta japonica</name>
    <dbReference type="NCBI Taxonomy" id="151549"/>
    <lineage>
        <taxon>Eukaryota</taxon>
        <taxon>Metazoa</taxon>
        <taxon>Ecdysozoa</taxon>
        <taxon>Arthropoda</taxon>
        <taxon>Hexapoda</taxon>
        <taxon>Insecta</taxon>
        <taxon>Pterygota</taxon>
        <taxon>Neoptera</taxon>
        <taxon>Endopterygota</taxon>
        <taxon>Lepidoptera</taxon>
        <taxon>Glossata</taxon>
        <taxon>Ditrysia</taxon>
        <taxon>Tineoidea</taxon>
        <taxon>Psychidae</taxon>
        <taxon>Oiketicinae</taxon>
        <taxon>Eumeta</taxon>
    </lineage>
</organism>
<name>A0A4C1VM91_EUMVA</name>
<sequence>MWSATEWLKYGTAVPGGRPRLCRSRLLVRTRALARPRRRRPDGGHRVLLLSHAPHERLSFGEHSPVDDDRKRMKCGSVSRLAPNSSISIFFKSKSEPGVHPGAEGTSGASDELSRSFGKFPADA</sequence>
<evidence type="ECO:0000313" key="3">
    <source>
        <dbReference type="Proteomes" id="UP000299102"/>
    </source>
</evidence>